<comment type="caution">
    <text evidence="1">The sequence shown here is derived from an EMBL/GenBank/DDBJ whole genome shotgun (WGS) entry which is preliminary data.</text>
</comment>
<evidence type="ECO:0000313" key="2">
    <source>
        <dbReference type="Proteomes" id="UP000660262"/>
    </source>
</evidence>
<dbReference type="Proteomes" id="UP000660262">
    <property type="component" value="Unassembled WGS sequence"/>
</dbReference>
<protein>
    <submittedName>
        <fullName evidence="1">Uncharacterized protein</fullName>
    </submittedName>
</protein>
<name>A0A830HGH2_9CHLO</name>
<keyword evidence="2" id="KW-1185">Reference proteome</keyword>
<dbReference type="EMBL" id="BNJQ01000012">
    <property type="protein sequence ID" value="GHP06204.1"/>
    <property type="molecule type" value="Genomic_DNA"/>
</dbReference>
<accession>A0A830HGH2</accession>
<gene>
    <name evidence="1" type="ORF">PPROV_000495100</name>
</gene>
<evidence type="ECO:0000313" key="1">
    <source>
        <dbReference type="EMBL" id="GHP06204.1"/>
    </source>
</evidence>
<reference evidence="1" key="1">
    <citation type="submission" date="2020-10" db="EMBL/GenBank/DDBJ databases">
        <title>Unveiling of a novel bifunctional photoreceptor, Dualchrome1, isolated from a cosmopolitan green alga.</title>
        <authorList>
            <person name="Suzuki S."/>
            <person name="Kawachi M."/>
        </authorList>
    </citation>
    <scope>NUCLEOTIDE SEQUENCE</scope>
    <source>
        <strain evidence="1">NIES 2893</strain>
    </source>
</reference>
<dbReference type="OrthoDB" id="431626at2759"/>
<dbReference type="AlphaFoldDB" id="A0A830HGH2"/>
<organism evidence="1 2">
    <name type="scientific">Pycnococcus provasolii</name>
    <dbReference type="NCBI Taxonomy" id="41880"/>
    <lineage>
        <taxon>Eukaryota</taxon>
        <taxon>Viridiplantae</taxon>
        <taxon>Chlorophyta</taxon>
        <taxon>Pseudoscourfieldiophyceae</taxon>
        <taxon>Pseudoscourfieldiales</taxon>
        <taxon>Pycnococcaceae</taxon>
        <taxon>Pycnococcus</taxon>
    </lineage>
</organism>
<sequence>MASQKENRAKAESLLAPTLPAWLAAMTALLATPRADDGDHAAVALQLEVLRSLTALTMLFSKVIKAPDTQAALQAAWLRVSFRAPPWAEIDAVRMLGDREMPPKLEVLGGGLHNAVQVGGIAHDSLKVTNQGTSLLVWELRQVSGFSTGLHPSATHGVLRGSSSLTLNITANATEMQMAGNFPHTMAMFGVFNRFAKSGSLPVATFRVTALAMPGHGSAAAEVSCYHGVAVQERADQPAVCRCLPGAYGTASGGFAGMCDKFPGTCVCATGYDGRDYSGKQGDCYLSFDGTCRAGFDAGTFVLNTEDEGNLNRGDGTLPQGLSCGSGEFPTRDGVREYLWGKPAL</sequence>
<proteinExistence type="predicted"/>